<evidence type="ECO:0000313" key="3">
    <source>
        <dbReference type="EMBL" id="HCO27446.1"/>
    </source>
</evidence>
<feature type="region of interest" description="Disordered" evidence="1">
    <location>
        <begin position="1"/>
        <end position="27"/>
    </location>
</feature>
<evidence type="ECO:0000256" key="1">
    <source>
        <dbReference type="SAM" id="MobiDB-lite"/>
    </source>
</evidence>
<dbReference type="EMBL" id="DQAY01000199">
    <property type="protein sequence ID" value="HCO27446.1"/>
    <property type="molecule type" value="Genomic_DNA"/>
</dbReference>
<gene>
    <name evidence="3" type="ORF">DIT97_32255</name>
</gene>
<organism evidence="3 4">
    <name type="scientific">Gimesia maris</name>
    <dbReference type="NCBI Taxonomy" id="122"/>
    <lineage>
        <taxon>Bacteria</taxon>
        <taxon>Pseudomonadati</taxon>
        <taxon>Planctomycetota</taxon>
        <taxon>Planctomycetia</taxon>
        <taxon>Planctomycetales</taxon>
        <taxon>Planctomycetaceae</taxon>
        <taxon>Gimesia</taxon>
    </lineage>
</organism>
<feature type="transmembrane region" description="Helical" evidence="2">
    <location>
        <begin position="38"/>
        <end position="60"/>
    </location>
</feature>
<sequence>MESEPPAETEENRQQPAAPVPQIPCERESTPGEVRVRFGLYGAGVMMVLCFLVQAVFNLTPDQTQRITELGILMGIGYVLGWGFARIRF</sequence>
<comment type="caution">
    <text evidence="3">The sequence shown here is derived from an EMBL/GenBank/DDBJ whole genome shotgun (WGS) entry which is preliminary data.</text>
</comment>
<name>A0A3D3RFN8_9PLAN</name>
<evidence type="ECO:0000256" key="2">
    <source>
        <dbReference type="SAM" id="Phobius"/>
    </source>
</evidence>
<keyword evidence="2" id="KW-0472">Membrane</keyword>
<dbReference type="AlphaFoldDB" id="A0A3D3RFN8"/>
<proteinExistence type="predicted"/>
<accession>A0A3D3RFN8</accession>
<reference evidence="3 4" key="1">
    <citation type="journal article" date="2018" name="Nat. Biotechnol.">
        <title>A standardized bacterial taxonomy based on genome phylogeny substantially revises the tree of life.</title>
        <authorList>
            <person name="Parks D.H."/>
            <person name="Chuvochina M."/>
            <person name="Waite D.W."/>
            <person name="Rinke C."/>
            <person name="Skarshewski A."/>
            <person name="Chaumeil P.A."/>
            <person name="Hugenholtz P."/>
        </authorList>
    </citation>
    <scope>NUCLEOTIDE SEQUENCE [LARGE SCALE GENOMIC DNA]</scope>
    <source>
        <strain evidence="3">UBA9375</strain>
    </source>
</reference>
<protein>
    <submittedName>
        <fullName evidence="3">Uncharacterized protein</fullName>
    </submittedName>
</protein>
<keyword evidence="2" id="KW-1133">Transmembrane helix</keyword>
<evidence type="ECO:0000313" key="4">
    <source>
        <dbReference type="Proteomes" id="UP000263642"/>
    </source>
</evidence>
<keyword evidence="2" id="KW-0812">Transmembrane</keyword>
<dbReference type="Proteomes" id="UP000263642">
    <property type="component" value="Unassembled WGS sequence"/>
</dbReference>
<feature type="transmembrane region" description="Helical" evidence="2">
    <location>
        <begin position="67"/>
        <end position="85"/>
    </location>
</feature>